<proteinExistence type="predicted"/>
<evidence type="ECO:0000256" key="1">
    <source>
        <dbReference type="SAM" id="MobiDB-lite"/>
    </source>
</evidence>
<reference evidence="2 3" key="1">
    <citation type="journal article" date="2023" name="Plants (Basel)">
        <title>Bridging the Gap: Combining Genomics and Transcriptomics Approaches to Understand Stylosanthes scabra, an Orphan Legume from the Brazilian Caatinga.</title>
        <authorList>
            <person name="Ferreira-Neto J.R.C."/>
            <person name="da Silva M.D."/>
            <person name="Binneck E."/>
            <person name="de Melo N.F."/>
            <person name="da Silva R.H."/>
            <person name="de Melo A.L.T.M."/>
            <person name="Pandolfi V."/>
            <person name="Bustamante F.O."/>
            <person name="Brasileiro-Vidal A.C."/>
            <person name="Benko-Iseppon A.M."/>
        </authorList>
    </citation>
    <scope>NUCLEOTIDE SEQUENCE [LARGE SCALE GENOMIC DNA]</scope>
    <source>
        <tissue evidence="2">Leaves</tissue>
    </source>
</reference>
<feature type="compositionally biased region" description="Polar residues" evidence="1">
    <location>
        <begin position="14"/>
        <end position="27"/>
    </location>
</feature>
<protein>
    <submittedName>
        <fullName evidence="2">Uncharacterized protein</fullName>
    </submittedName>
</protein>
<feature type="compositionally biased region" description="Basic residues" evidence="1">
    <location>
        <begin position="1"/>
        <end position="11"/>
    </location>
</feature>
<sequence length="129" mass="14574">MVRSHTTKPAKLRSITQPTSNYSTTLLPSSPYYTAEDLDSWRKLDVRPSSRILRQPSKLEPVPEKSDEVRSYGELTRSVIIANPTDPELALDNHRSYFLGGPISRPRSFMISSSHNHIYNGGSLLFLND</sequence>
<comment type="caution">
    <text evidence="2">The sequence shown here is derived from an EMBL/GenBank/DDBJ whole genome shotgun (WGS) entry which is preliminary data.</text>
</comment>
<feature type="region of interest" description="Disordered" evidence="1">
    <location>
        <begin position="1"/>
        <end position="27"/>
    </location>
</feature>
<dbReference type="EMBL" id="JASCZI010000079">
    <property type="protein sequence ID" value="MED6108331.1"/>
    <property type="molecule type" value="Genomic_DNA"/>
</dbReference>
<dbReference type="Proteomes" id="UP001341840">
    <property type="component" value="Unassembled WGS sequence"/>
</dbReference>
<name>A0ABU6Q8Z0_9FABA</name>
<evidence type="ECO:0000313" key="2">
    <source>
        <dbReference type="EMBL" id="MED6108331.1"/>
    </source>
</evidence>
<keyword evidence="3" id="KW-1185">Reference proteome</keyword>
<organism evidence="2 3">
    <name type="scientific">Stylosanthes scabra</name>
    <dbReference type="NCBI Taxonomy" id="79078"/>
    <lineage>
        <taxon>Eukaryota</taxon>
        <taxon>Viridiplantae</taxon>
        <taxon>Streptophyta</taxon>
        <taxon>Embryophyta</taxon>
        <taxon>Tracheophyta</taxon>
        <taxon>Spermatophyta</taxon>
        <taxon>Magnoliopsida</taxon>
        <taxon>eudicotyledons</taxon>
        <taxon>Gunneridae</taxon>
        <taxon>Pentapetalae</taxon>
        <taxon>rosids</taxon>
        <taxon>fabids</taxon>
        <taxon>Fabales</taxon>
        <taxon>Fabaceae</taxon>
        <taxon>Papilionoideae</taxon>
        <taxon>50 kb inversion clade</taxon>
        <taxon>dalbergioids sensu lato</taxon>
        <taxon>Dalbergieae</taxon>
        <taxon>Pterocarpus clade</taxon>
        <taxon>Stylosanthes</taxon>
    </lineage>
</organism>
<gene>
    <name evidence="2" type="ORF">PIB30_022921</name>
</gene>
<accession>A0ABU6Q8Z0</accession>
<evidence type="ECO:0000313" key="3">
    <source>
        <dbReference type="Proteomes" id="UP001341840"/>
    </source>
</evidence>